<comment type="caution">
    <text evidence="3">The sequence shown here is derived from an EMBL/GenBank/DDBJ whole genome shotgun (WGS) entry which is preliminary data.</text>
</comment>
<dbReference type="OrthoDB" id="28713at2"/>
<name>A0A2U3D0U0_SULT2</name>
<proteinExistence type="predicted"/>
<evidence type="ECO:0000256" key="1">
    <source>
        <dbReference type="SAM" id="Phobius"/>
    </source>
</evidence>
<evidence type="ECO:0000313" key="3">
    <source>
        <dbReference type="EMBL" id="PWI54888.1"/>
    </source>
</evidence>
<dbReference type="InterPro" id="IPR023346">
    <property type="entry name" value="Lysozyme-like_dom_sf"/>
</dbReference>
<feature type="transmembrane region" description="Helical" evidence="1">
    <location>
        <begin position="54"/>
        <end position="75"/>
    </location>
</feature>
<dbReference type="Pfam" id="PF01464">
    <property type="entry name" value="SLT"/>
    <property type="match status" value="1"/>
</dbReference>
<feature type="domain" description="Transglycosylase SLT" evidence="2">
    <location>
        <begin position="321"/>
        <end position="389"/>
    </location>
</feature>
<dbReference type="SUPFAM" id="SSF53955">
    <property type="entry name" value="Lysozyme-like"/>
    <property type="match status" value="1"/>
</dbReference>
<keyword evidence="4" id="KW-1185">Reference proteome</keyword>
<keyword evidence="1" id="KW-0812">Transmembrane</keyword>
<evidence type="ECO:0000313" key="4">
    <source>
        <dbReference type="Proteomes" id="UP000245380"/>
    </source>
</evidence>
<dbReference type="InterPro" id="IPR008258">
    <property type="entry name" value="Transglycosylase_SLT_dom_1"/>
</dbReference>
<dbReference type="EMBL" id="MPDK01000044">
    <property type="protein sequence ID" value="PWI54888.1"/>
    <property type="molecule type" value="Genomic_DNA"/>
</dbReference>
<dbReference type="AlphaFoldDB" id="A0A2U3D0U0"/>
<reference evidence="3 4" key="1">
    <citation type="submission" date="2016-11" db="EMBL/GenBank/DDBJ databases">
        <title>Comparative genomics of Acidibacillus ferroxidans species.</title>
        <authorList>
            <person name="Oliveira G."/>
            <person name="Nunes G."/>
            <person name="Oliveira R."/>
            <person name="Araujo F."/>
            <person name="Salim A."/>
            <person name="Scholte L."/>
            <person name="Morais D."/>
            <person name="Nancucheo I."/>
            <person name="Johnson D.B."/>
            <person name="Grail B."/>
            <person name="Bittencourt J."/>
            <person name="Valadares R."/>
        </authorList>
    </citation>
    <scope>NUCLEOTIDE SEQUENCE [LARGE SCALE GENOMIC DNA]</scope>
    <source>
        <strain evidence="3 4">Y002</strain>
    </source>
</reference>
<evidence type="ECO:0000259" key="2">
    <source>
        <dbReference type="Pfam" id="PF01464"/>
    </source>
</evidence>
<protein>
    <recommendedName>
        <fullName evidence="2">Transglycosylase SLT domain-containing protein</fullName>
    </recommendedName>
</protein>
<dbReference type="Gene3D" id="1.10.530.10">
    <property type="match status" value="1"/>
</dbReference>
<sequence>MESKDRAKEKLAAIKDATAMAAKMSSGDVMGAARSLLRNKEAIRTIQSGVKWQVLVGTGILLVPILLVVFFVAALSAGSTIQNPIEIFSPQQQQEYKKQSSHWMQTIHLSNGQIGLTAEEKQQIQQLHLGLPYGLLEAFHELGARTDSSNPYRTMAYIIAKLQPRAASFVPVSLRVVHILHTKNGIKEFVTYRTKMVLNTITRYNGVWKTQWEIIGGSGTQHVVLLGATLIHKNYAPLYEAEKAFDVLPRISDQQLLFRQALLLDQNFCDPAALSILDGMIGGGLPPSKGVPLPPQQLIAIFREAIRIRMQYNATHGIAGGANETWLPYLVTIAYHESGYNPDAYNPKYISDGGSPSGLMQVLPSTFREYEISPYDDIWNPLDNAIAALGRIQGAWTVPWDIPGVVSGKYKGY</sequence>
<dbReference type="Proteomes" id="UP000245380">
    <property type="component" value="Unassembled WGS sequence"/>
</dbReference>
<dbReference type="RefSeq" id="WP_109431727.1">
    <property type="nucleotide sequence ID" value="NZ_MPDK01000044.1"/>
</dbReference>
<keyword evidence="1" id="KW-1133">Transmembrane helix</keyword>
<accession>A0A2U3D0U0</accession>
<organism evidence="3 4">
    <name type="scientific">Sulfoacidibacillus thermotolerans</name>
    <name type="common">Acidibacillus sulfuroxidans</name>
    <dbReference type="NCBI Taxonomy" id="1765684"/>
    <lineage>
        <taxon>Bacteria</taxon>
        <taxon>Bacillati</taxon>
        <taxon>Bacillota</taxon>
        <taxon>Bacilli</taxon>
        <taxon>Bacillales</taxon>
        <taxon>Alicyclobacillaceae</taxon>
        <taxon>Sulfoacidibacillus</taxon>
    </lineage>
</organism>
<gene>
    <name evidence="3" type="ORF">BM613_13525</name>
</gene>
<keyword evidence="1" id="KW-0472">Membrane</keyword>